<dbReference type="Pfam" id="PF01546">
    <property type="entry name" value="Peptidase_M20"/>
    <property type="match status" value="1"/>
</dbReference>
<comment type="cofactor">
    <cofactor evidence="2">
        <name>Mn(2+)</name>
        <dbReference type="ChEBI" id="CHEBI:29035"/>
    </cofactor>
    <text evidence="2">The Mn(2+) ion enhances activity.</text>
</comment>
<accession>A0A437S6Q9</accession>
<keyword evidence="1 4" id="KW-0378">Hydrolase</keyword>
<proteinExistence type="predicted"/>
<keyword evidence="2" id="KW-0479">Metal-binding</keyword>
<feature type="binding site" evidence="2">
    <location>
        <position position="102"/>
    </location>
    <ligand>
        <name>Mn(2+)</name>
        <dbReference type="ChEBI" id="CHEBI:29035"/>
        <label>2</label>
    </ligand>
</feature>
<dbReference type="NCBIfam" id="TIGR01891">
    <property type="entry name" value="amidohydrolases"/>
    <property type="match status" value="1"/>
</dbReference>
<comment type="caution">
    <text evidence="4">The sequence shown here is derived from an EMBL/GenBank/DDBJ whole genome shotgun (WGS) entry which is preliminary data.</text>
</comment>
<dbReference type="InterPro" id="IPR002933">
    <property type="entry name" value="Peptidase_M20"/>
</dbReference>
<sequence>MIKELVKDIENELIDLRRYFHENPEKSWEEFNTQKVIMGYLDNLGIPYIKSTKTGVIATIKSAKESDKVIGIRADIDALPMTELSSCTYRSKNEGVMHACGHDAHITILLGVAKVLSRIKNELEVNVRLIFQPAEEFIEDSGAAYMKDEKLVLECDRIIALHIWSQMEIGYASLRKGPIMAAADTFDIFINGKGGHGALPHQAIDPIIAGSELLSSIQRIVSREVNPQDTSVISVTSFHSGTTSNVIPDSAHLMGTTRTFNNQLRDDYPKILERVIEGVGDATRTEMKLEYHLGTPALINDEDCVETGLKAAEKVFGKDKLIEYEKQMGGEDFAKYKNPKCLLFLGGGFKKIDKRFPQHNPYFDIDETALGLGVEYFVQYVMEYGTEV</sequence>
<dbReference type="InterPro" id="IPR036264">
    <property type="entry name" value="Bact_exopeptidase_dim_dom"/>
</dbReference>
<gene>
    <name evidence="4" type="ORF">EF514_06205</name>
</gene>
<keyword evidence="2" id="KW-0464">Manganese</keyword>
<protein>
    <submittedName>
        <fullName evidence="4">Amidohydrolase</fullName>
    </submittedName>
</protein>
<dbReference type="AlphaFoldDB" id="A0A437S6Q9"/>
<name>A0A437S6Q9_9FIRM</name>
<feature type="binding site" evidence="2">
    <location>
        <position position="162"/>
    </location>
    <ligand>
        <name>Mn(2+)</name>
        <dbReference type="ChEBI" id="CHEBI:29035"/>
        <label>2</label>
    </ligand>
</feature>
<dbReference type="GO" id="GO:0050118">
    <property type="term" value="F:N-acetyldiaminopimelate deacetylase activity"/>
    <property type="evidence" value="ECO:0007669"/>
    <property type="project" value="UniProtKB-ARBA"/>
</dbReference>
<dbReference type="InterPro" id="IPR011650">
    <property type="entry name" value="Peptidase_M20_dimer"/>
</dbReference>
<dbReference type="FunFam" id="3.30.70.360:FF:000001">
    <property type="entry name" value="N-acetyldiaminopimelate deacetylase"/>
    <property type="match status" value="1"/>
</dbReference>
<evidence type="ECO:0000256" key="2">
    <source>
        <dbReference type="PIRSR" id="PIRSR005962-1"/>
    </source>
</evidence>
<dbReference type="Gene3D" id="3.40.630.10">
    <property type="entry name" value="Zn peptidases"/>
    <property type="match status" value="1"/>
</dbReference>
<feature type="binding site" evidence="2">
    <location>
        <position position="100"/>
    </location>
    <ligand>
        <name>Mn(2+)</name>
        <dbReference type="ChEBI" id="CHEBI:29035"/>
        <label>2</label>
    </ligand>
</feature>
<dbReference type="GO" id="GO:0046872">
    <property type="term" value="F:metal ion binding"/>
    <property type="evidence" value="ECO:0007669"/>
    <property type="project" value="UniProtKB-KW"/>
</dbReference>
<organism evidence="4 5">
    <name type="scientific">Anaerosphaera multitolerans</name>
    <dbReference type="NCBI Taxonomy" id="2487351"/>
    <lineage>
        <taxon>Bacteria</taxon>
        <taxon>Bacillati</taxon>
        <taxon>Bacillota</taxon>
        <taxon>Tissierellia</taxon>
        <taxon>Tissierellales</taxon>
        <taxon>Peptoniphilaceae</taxon>
        <taxon>Anaerosphaera</taxon>
    </lineage>
</organism>
<dbReference type="PANTHER" id="PTHR11014">
    <property type="entry name" value="PEPTIDASE M20 FAMILY MEMBER"/>
    <property type="match status" value="1"/>
</dbReference>
<dbReference type="GO" id="GO:0019877">
    <property type="term" value="P:diaminopimelate biosynthetic process"/>
    <property type="evidence" value="ECO:0007669"/>
    <property type="project" value="UniProtKB-ARBA"/>
</dbReference>
<evidence type="ECO:0000256" key="1">
    <source>
        <dbReference type="ARBA" id="ARBA00022801"/>
    </source>
</evidence>
<feature type="binding site" evidence="2">
    <location>
        <position position="136"/>
    </location>
    <ligand>
        <name>Mn(2+)</name>
        <dbReference type="ChEBI" id="CHEBI:29035"/>
        <label>2</label>
    </ligand>
</feature>
<feature type="binding site" evidence="2">
    <location>
        <position position="359"/>
    </location>
    <ligand>
        <name>Mn(2+)</name>
        <dbReference type="ChEBI" id="CHEBI:29035"/>
        <label>2</label>
    </ligand>
</feature>
<dbReference type="InterPro" id="IPR017439">
    <property type="entry name" value="Amidohydrolase"/>
</dbReference>
<reference evidence="4 5" key="1">
    <citation type="submission" date="2018-11" db="EMBL/GenBank/DDBJ databases">
        <title>Genome sequencing and assembly of Anaerosphaera sp. nov., GS7-6-2.</title>
        <authorList>
            <person name="Rettenmaier R."/>
            <person name="Liebl W."/>
            <person name="Zverlov V."/>
        </authorList>
    </citation>
    <scope>NUCLEOTIDE SEQUENCE [LARGE SCALE GENOMIC DNA]</scope>
    <source>
        <strain evidence="4 5">GS7-6-2</strain>
    </source>
</reference>
<dbReference type="Pfam" id="PF07687">
    <property type="entry name" value="M20_dimer"/>
    <property type="match status" value="1"/>
</dbReference>
<dbReference type="OrthoDB" id="9776731at2"/>
<dbReference type="Gene3D" id="3.30.70.360">
    <property type="match status" value="1"/>
</dbReference>
<evidence type="ECO:0000313" key="5">
    <source>
        <dbReference type="Proteomes" id="UP000288812"/>
    </source>
</evidence>
<dbReference type="SUPFAM" id="SSF53187">
    <property type="entry name" value="Zn-dependent exopeptidases"/>
    <property type="match status" value="1"/>
</dbReference>
<dbReference type="SUPFAM" id="SSF55031">
    <property type="entry name" value="Bacterial exopeptidase dimerisation domain"/>
    <property type="match status" value="1"/>
</dbReference>
<feature type="domain" description="Peptidase M20 dimerisation" evidence="3">
    <location>
        <begin position="185"/>
        <end position="276"/>
    </location>
</feature>
<evidence type="ECO:0000259" key="3">
    <source>
        <dbReference type="Pfam" id="PF07687"/>
    </source>
</evidence>
<dbReference type="EMBL" id="RLIH01000007">
    <property type="protein sequence ID" value="RVU54692.1"/>
    <property type="molecule type" value="Genomic_DNA"/>
</dbReference>
<dbReference type="PANTHER" id="PTHR11014:SF63">
    <property type="entry name" value="METALLOPEPTIDASE, PUTATIVE (AFU_ORTHOLOGUE AFUA_6G09600)-RELATED"/>
    <property type="match status" value="1"/>
</dbReference>
<keyword evidence="5" id="KW-1185">Reference proteome</keyword>
<dbReference type="Proteomes" id="UP000288812">
    <property type="component" value="Unassembled WGS sequence"/>
</dbReference>
<dbReference type="PIRSF" id="PIRSF005962">
    <property type="entry name" value="Pept_M20D_amidohydro"/>
    <property type="match status" value="1"/>
</dbReference>
<evidence type="ECO:0000313" key="4">
    <source>
        <dbReference type="EMBL" id="RVU54692.1"/>
    </source>
</evidence>
<dbReference type="RefSeq" id="WP_127724558.1">
    <property type="nucleotide sequence ID" value="NZ_RLIH01000007.1"/>
</dbReference>